<comment type="cofactor">
    <cofactor evidence="1">
        <name>Zn(2+)</name>
        <dbReference type="ChEBI" id="CHEBI:29105"/>
    </cofactor>
</comment>
<name>K1XTA5_MARBU</name>
<dbReference type="Pfam" id="PF00246">
    <property type="entry name" value="Peptidase_M14"/>
    <property type="match status" value="1"/>
</dbReference>
<evidence type="ECO:0000256" key="4">
    <source>
        <dbReference type="ARBA" id="ARBA00022801"/>
    </source>
</evidence>
<feature type="domain" description="Peptidase M14" evidence="9">
    <location>
        <begin position="75"/>
        <end position="442"/>
    </location>
</feature>
<dbReference type="InterPro" id="IPR000834">
    <property type="entry name" value="Peptidase_M14"/>
</dbReference>
<evidence type="ECO:0000313" key="10">
    <source>
        <dbReference type="EMBL" id="EKD15724.1"/>
    </source>
</evidence>
<sequence>MKFIKALIPLGLVLAPNAQACLTHEERYGIPQHTLQRRQTTNDSGLAIGTGDRFNDGTIVPRGLGTQPWQTEMGEILSVKEIASGFKALVREYNLTAFESPYTTYENATIYGAQVGGNGKGDCSVHALFSAAAHARERGAPDNLLYFVADLLYAYKNKQGLRYGGRGFTFEEVSQVYDVGLAFIPLINPDGVAWDQQTNTCWRKNRNPAAAKPGDPNSIGVDLNRNFDFLWDFNKYFEPETAKFVASRNSSSLNFSGAGPASEPETQTIVWVLDKFPAVSWFLDIHSFNVGTVLYNWGSDDMQTTDPAQNFRNDSYNAVRGLMVETEPNELKAYREYTTRQQWSDWIYTAMRMCNAMEAAYNGSNYVAQQSSHLYPTSGSANDYVTARNILNPALSKINGYTVEFGFGNKDIPSCYFYPNSEIYHSNMYETGAGFMEFLLTAREVGLDGGGSCSGI</sequence>
<dbReference type="InParanoid" id="K1XTA5"/>
<dbReference type="PROSITE" id="PS52035">
    <property type="entry name" value="PEPTIDASE_M14"/>
    <property type="match status" value="1"/>
</dbReference>
<evidence type="ECO:0000256" key="7">
    <source>
        <dbReference type="PROSITE-ProRule" id="PRU01379"/>
    </source>
</evidence>
<feature type="signal peptide" evidence="8">
    <location>
        <begin position="1"/>
        <end position="20"/>
    </location>
</feature>
<dbReference type="OMA" id="SNLWRKN"/>
<dbReference type="Gene3D" id="3.40.630.10">
    <property type="entry name" value="Zn peptidases"/>
    <property type="match status" value="1"/>
</dbReference>
<dbReference type="KEGG" id="mbe:MBM_06352"/>
<keyword evidence="11" id="KW-1185">Reference proteome</keyword>
<dbReference type="HOGENOM" id="CLU_018931_0_0_1"/>
<dbReference type="SMART" id="SM00631">
    <property type="entry name" value="Zn_pept"/>
    <property type="match status" value="1"/>
</dbReference>
<evidence type="ECO:0000256" key="2">
    <source>
        <dbReference type="ARBA" id="ARBA00005988"/>
    </source>
</evidence>
<feature type="chain" id="PRO_5003855613" evidence="8">
    <location>
        <begin position="21"/>
        <end position="456"/>
    </location>
</feature>
<evidence type="ECO:0000259" key="9">
    <source>
        <dbReference type="PROSITE" id="PS52035"/>
    </source>
</evidence>
<dbReference type="GO" id="GO:0006508">
    <property type="term" value="P:proteolysis"/>
    <property type="evidence" value="ECO:0007669"/>
    <property type="project" value="UniProtKB-KW"/>
</dbReference>
<dbReference type="EMBL" id="JH921441">
    <property type="protein sequence ID" value="EKD15724.1"/>
    <property type="molecule type" value="Genomic_DNA"/>
</dbReference>
<protein>
    <submittedName>
        <fullName evidence="10">Zinc carboxypeptidase</fullName>
    </submittedName>
</protein>
<dbReference type="Proteomes" id="UP000006753">
    <property type="component" value="Unassembled WGS sequence"/>
</dbReference>
<keyword evidence="3" id="KW-0645">Protease</keyword>
<evidence type="ECO:0000256" key="5">
    <source>
        <dbReference type="ARBA" id="ARBA00022833"/>
    </source>
</evidence>
<dbReference type="PANTHER" id="PTHR11705">
    <property type="entry name" value="PROTEASE FAMILY M14 CARBOXYPEPTIDASE A,B"/>
    <property type="match status" value="1"/>
</dbReference>
<evidence type="ECO:0000256" key="8">
    <source>
        <dbReference type="SAM" id="SignalP"/>
    </source>
</evidence>
<feature type="active site" description="Proton donor/acceptor" evidence="7">
    <location>
        <position position="404"/>
    </location>
</feature>
<keyword evidence="10" id="KW-0121">Carboxypeptidase</keyword>
<keyword evidence="6" id="KW-0482">Metalloprotease</keyword>
<proteinExistence type="inferred from homology"/>
<accession>K1XTA5</accession>
<dbReference type="GO" id="GO:0004181">
    <property type="term" value="F:metallocarboxypeptidase activity"/>
    <property type="evidence" value="ECO:0007669"/>
    <property type="project" value="InterPro"/>
</dbReference>
<dbReference type="eggNOG" id="KOG2650">
    <property type="taxonomic scope" value="Eukaryota"/>
</dbReference>
<dbReference type="OrthoDB" id="3626597at2759"/>
<organism evidence="10 11">
    <name type="scientific">Marssonina brunnea f. sp. multigermtubi (strain MB_m1)</name>
    <name type="common">Marssonina leaf spot fungus</name>
    <dbReference type="NCBI Taxonomy" id="1072389"/>
    <lineage>
        <taxon>Eukaryota</taxon>
        <taxon>Fungi</taxon>
        <taxon>Dikarya</taxon>
        <taxon>Ascomycota</taxon>
        <taxon>Pezizomycotina</taxon>
        <taxon>Leotiomycetes</taxon>
        <taxon>Helotiales</taxon>
        <taxon>Drepanopezizaceae</taxon>
        <taxon>Drepanopeziza</taxon>
    </lineage>
</organism>
<keyword evidence="4" id="KW-0378">Hydrolase</keyword>
<keyword evidence="8" id="KW-0732">Signal</keyword>
<dbReference type="AlphaFoldDB" id="K1XTA5"/>
<evidence type="ECO:0000313" key="11">
    <source>
        <dbReference type="Proteomes" id="UP000006753"/>
    </source>
</evidence>
<dbReference type="GO" id="GO:0008270">
    <property type="term" value="F:zinc ion binding"/>
    <property type="evidence" value="ECO:0007669"/>
    <property type="project" value="InterPro"/>
</dbReference>
<evidence type="ECO:0000256" key="6">
    <source>
        <dbReference type="ARBA" id="ARBA00023049"/>
    </source>
</evidence>
<reference evidence="10 11" key="1">
    <citation type="journal article" date="2012" name="BMC Genomics">
        <title>Sequencing the genome of Marssonina brunnea reveals fungus-poplar co-evolution.</title>
        <authorList>
            <person name="Zhu S."/>
            <person name="Cao Y.-Z."/>
            <person name="Jiang C."/>
            <person name="Tan B.-Y."/>
            <person name="Wang Z."/>
            <person name="Feng S."/>
            <person name="Zhang L."/>
            <person name="Su X.-H."/>
            <person name="Brejova B."/>
            <person name="Vinar T."/>
            <person name="Xu M."/>
            <person name="Wang M.-X."/>
            <person name="Zhang S.-G."/>
            <person name="Huang M.-R."/>
            <person name="Wu R."/>
            <person name="Zhou Y."/>
        </authorList>
    </citation>
    <scope>NUCLEOTIDE SEQUENCE [LARGE SCALE GENOMIC DNA]</scope>
    <source>
        <strain evidence="10 11">MB_m1</strain>
    </source>
</reference>
<keyword evidence="5" id="KW-0862">Zinc</keyword>
<dbReference type="GeneID" id="18762287"/>
<evidence type="ECO:0000256" key="3">
    <source>
        <dbReference type="ARBA" id="ARBA00022670"/>
    </source>
</evidence>
<dbReference type="SUPFAM" id="SSF53187">
    <property type="entry name" value="Zn-dependent exopeptidases"/>
    <property type="match status" value="1"/>
</dbReference>
<dbReference type="PANTHER" id="PTHR11705:SF143">
    <property type="entry name" value="SLL0236 PROTEIN"/>
    <property type="match status" value="1"/>
</dbReference>
<comment type="similarity">
    <text evidence="2 7">Belongs to the peptidase M14 family.</text>
</comment>
<gene>
    <name evidence="10" type="ORF">MBM_06352</name>
</gene>
<evidence type="ECO:0000256" key="1">
    <source>
        <dbReference type="ARBA" id="ARBA00001947"/>
    </source>
</evidence>